<evidence type="ECO:0000256" key="3">
    <source>
        <dbReference type="SAM" id="Coils"/>
    </source>
</evidence>
<accession>A0A8J4X5U6</accession>
<dbReference type="Pfam" id="PF15898">
    <property type="entry name" value="PRKG1_interact"/>
    <property type="match status" value="1"/>
</dbReference>
<dbReference type="GO" id="GO:0004857">
    <property type="term" value="F:enzyme inhibitor activity"/>
    <property type="evidence" value="ECO:0007669"/>
    <property type="project" value="TreeGrafter"/>
</dbReference>
<feature type="compositionally biased region" description="Basic residues" evidence="4">
    <location>
        <begin position="146"/>
        <end position="156"/>
    </location>
</feature>
<keyword evidence="3" id="KW-0175">Coiled coil</keyword>
<reference evidence="6" key="1">
    <citation type="submission" date="2020-07" db="EMBL/GenBank/DDBJ databases">
        <title>Clarias magur genome sequencing, assembly and annotation.</title>
        <authorList>
            <person name="Kushwaha B."/>
            <person name="Kumar R."/>
            <person name="Das P."/>
            <person name="Joshi C.G."/>
            <person name="Kumar D."/>
            <person name="Nagpure N.S."/>
            <person name="Pandey M."/>
            <person name="Agarwal S."/>
            <person name="Srivastava S."/>
            <person name="Singh M."/>
            <person name="Sahoo L."/>
            <person name="Jayasankar P."/>
            <person name="Meher P.K."/>
            <person name="Koringa P.G."/>
            <person name="Iquebal M.A."/>
            <person name="Das S.P."/>
            <person name="Bit A."/>
            <person name="Patnaik S."/>
            <person name="Patel N."/>
            <person name="Shah T.M."/>
            <person name="Hinsu A."/>
            <person name="Jena J.K."/>
        </authorList>
    </citation>
    <scope>NUCLEOTIDE SEQUENCE</scope>
    <source>
        <strain evidence="6">CIFAMagur01</strain>
        <tissue evidence="6">Testis</tissue>
    </source>
</reference>
<dbReference type="PANTHER" id="PTHR24179:SF27">
    <property type="entry name" value="PROTEIN PHOSPHATASE 1 REGULATORY SUBUNIT 12C"/>
    <property type="match status" value="1"/>
</dbReference>
<keyword evidence="1" id="KW-0677">Repeat</keyword>
<proteinExistence type="predicted"/>
<keyword evidence="2" id="KW-0040">ANK repeat</keyword>
<dbReference type="OrthoDB" id="539213at2759"/>
<evidence type="ECO:0000256" key="2">
    <source>
        <dbReference type="ARBA" id="ARBA00023043"/>
    </source>
</evidence>
<evidence type="ECO:0000313" key="7">
    <source>
        <dbReference type="Proteomes" id="UP000727407"/>
    </source>
</evidence>
<feature type="compositionally biased region" description="Polar residues" evidence="4">
    <location>
        <begin position="178"/>
        <end position="191"/>
    </location>
</feature>
<evidence type="ECO:0000259" key="5">
    <source>
        <dbReference type="Pfam" id="PF15898"/>
    </source>
</evidence>
<evidence type="ECO:0000256" key="1">
    <source>
        <dbReference type="ARBA" id="ARBA00022737"/>
    </source>
</evidence>
<feature type="compositionally biased region" description="Basic and acidic residues" evidence="4">
    <location>
        <begin position="87"/>
        <end position="105"/>
    </location>
</feature>
<comment type="caution">
    <text evidence="6">The sequence shown here is derived from an EMBL/GenBank/DDBJ whole genome shotgun (WGS) entry which is preliminary data.</text>
</comment>
<feature type="region of interest" description="Disordered" evidence="4">
    <location>
        <begin position="1"/>
        <end position="262"/>
    </location>
</feature>
<keyword evidence="7" id="KW-1185">Reference proteome</keyword>
<protein>
    <submittedName>
        <fullName evidence="6">Protein phosphatase 1 regulatory subunit 12C-like</fullName>
    </submittedName>
</protein>
<evidence type="ECO:0000313" key="6">
    <source>
        <dbReference type="EMBL" id="KAF5905012.1"/>
    </source>
</evidence>
<dbReference type="PANTHER" id="PTHR24179">
    <property type="entry name" value="PROTEIN PHOSPHATASE 1 REGULATORY SUBUNIT 12"/>
    <property type="match status" value="1"/>
</dbReference>
<dbReference type="Gene3D" id="6.10.140.390">
    <property type="match status" value="1"/>
</dbReference>
<dbReference type="Gene3D" id="6.10.250.1820">
    <property type="match status" value="1"/>
</dbReference>
<feature type="compositionally biased region" description="Basic and acidic residues" evidence="4">
    <location>
        <begin position="34"/>
        <end position="49"/>
    </location>
</feature>
<feature type="compositionally biased region" description="Low complexity" evidence="4">
    <location>
        <begin position="64"/>
        <end position="76"/>
    </location>
</feature>
<feature type="coiled-coil region" evidence="3">
    <location>
        <begin position="287"/>
        <end position="338"/>
    </location>
</feature>
<feature type="non-terminal residue" evidence="6">
    <location>
        <position position="402"/>
    </location>
</feature>
<dbReference type="GO" id="GO:0005737">
    <property type="term" value="C:cytoplasm"/>
    <property type="evidence" value="ECO:0007669"/>
    <property type="project" value="TreeGrafter"/>
</dbReference>
<evidence type="ECO:0000256" key="4">
    <source>
        <dbReference type="SAM" id="MobiDB-lite"/>
    </source>
</evidence>
<dbReference type="InterPro" id="IPR031775">
    <property type="entry name" value="PRKG1_interact"/>
</dbReference>
<dbReference type="GO" id="GO:0019901">
    <property type="term" value="F:protein kinase binding"/>
    <property type="evidence" value="ECO:0007669"/>
    <property type="project" value="InterPro"/>
</dbReference>
<feature type="domain" description="cGMP-dependent protein kinase interacting" evidence="5">
    <location>
        <begin position="268"/>
        <end position="343"/>
    </location>
</feature>
<dbReference type="Proteomes" id="UP000727407">
    <property type="component" value="Unassembled WGS sequence"/>
</dbReference>
<name>A0A8J4X5U6_CLAMG</name>
<feature type="compositionally biased region" description="Basic and acidic residues" evidence="4">
    <location>
        <begin position="1"/>
        <end position="12"/>
    </location>
</feature>
<dbReference type="InterPro" id="IPR051226">
    <property type="entry name" value="PP1_Regulatory_Subunit"/>
</dbReference>
<feature type="compositionally biased region" description="Basic and acidic residues" evidence="4">
    <location>
        <begin position="128"/>
        <end position="145"/>
    </location>
</feature>
<dbReference type="AlphaFoldDB" id="A0A8J4X5U6"/>
<dbReference type="EMBL" id="QNUK01000049">
    <property type="protein sequence ID" value="KAF5905012.1"/>
    <property type="molecule type" value="Genomic_DNA"/>
</dbReference>
<organism evidence="6 7">
    <name type="scientific">Clarias magur</name>
    <name type="common">Asian catfish</name>
    <name type="synonym">Macropteronotus magur</name>
    <dbReference type="NCBI Taxonomy" id="1594786"/>
    <lineage>
        <taxon>Eukaryota</taxon>
        <taxon>Metazoa</taxon>
        <taxon>Chordata</taxon>
        <taxon>Craniata</taxon>
        <taxon>Vertebrata</taxon>
        <taxon>Euteleostomi</taxon>
        <taxon>Actinopterygii</taxon>
        <taxon>Neopterygii</taxon>
        <taxon>Teleostei</taxon>
        <taxon>Ostariophysi</taxon>
        <taxon>Siluriformes</taxon>
        <taxon>Clariidae</taxon>
        <taxon>Clarias</taxon>
    </lineage>
</organism>
<sequence length="402" mass="44973">MWRTEQEIKEKQNAQASANGNAVKIRRSSVCRMSSREKMSVQDQSKERGVSGGLELNEDKESSPETSTVSSPDTESITTSTVSPADKTSEEKEAEEREQERESRTARVPPTLQRVDSAPESPGGPSTDGKKYQAPVRDEESESQRKARSRLMRQSRRSTQGVTLTDLKEAERTVNKMAETQPSVQTVSPVVTITPAERDTEPVKLSSQEADSKLGVRDRRRARKERRSTGIATLAGDTEDLDASEPTRADGPTSDTHAGDAKSSLSLDFRKLYVDVLKENGALRDKLQETQLQLSECKVELERLRQSQENGCDRPALLELERFEKKALERKAAELEDELKMPHDDICDISELNLGEENMDLDVEVDVEEMDTDVTTEKVDEHSIDDLTALFQNLTLDDTDME</sequence>
<dbReference type="GO" id="GO:0019208">
    <property type="term" value="F:phosphatase regulator activity"/>
    <property type="evidence" value="ECO:0007669"/>
    <property type="project" value="TreeGrafter"/>
</dbReference>
<gene>
    <name evidence="6" type="ORF">DAT39_005296</name>
</gene>